<dbReference type="PROSITE" id="PS51077">
    <property type="entry name" value="HTH_ICLR"/>
    <property type="match status" value="1"/>
</dbReference>
<dbReference type="SUPFAM" id="SSF46785">
    <property type="entry name" value="Winged helix' DNA-binding domain"/>
    <property type="match status" value="1"/>
</dbReference>
<dbReference type="PROSITE" id="PS51078">
    <property type="entry name" value="ICLR_ED"/>
    <property type="match status" value="1"/>
</dbReference>
<feature type="domain" description="HTH iclR-type" evidence="4">
    <location>
        <begin position="10"/>
        <end position="70"/>
    </location>
</feature>
<keyword evidence="2" id="KW-0238">DNA-binding</keyword>
<reference evidence="6 7" key="1">
    <citation type="submission" date="2022-09" db="EMBL/GenBank/DDBJ databases">
        <title>Draft genome of isolate Be4.</title>
        <authorList>
            <person name="Sanchez-Castro I."/>
            <person name="Martinez-Rodriguez P."/>
            <person name="Descostes M."/>
            <person name="Merroun M."/>
        </authorList>
    </citation>
    <scope>NUCLEOTIDE SEQUENCE [LARGE SCALE GENOMIC DNA]</scope>
    <source>
        <strain evidence="6 7">Be4</strain>
    </source>
</reference>
<evidence type="ECO:0000256" key="2">
    <source>
        <dbReference type="ARBA" id="ARBA00023125"/>
    </source>
</evidence>
<dbReference type="InterPro" id="IPR005471">
    <property type="entry name" value="Tscrpt_reg_IclR_N"/>
</dbReference>
<gene>
    <name evidence="6" type="ORF">N0K08_15540</name>
</gene>
<evidence type="ECO:0000256" key="1">
    <source>
        <dbReference type="ARBA" id="ARBA00023015"/>
    </source>
</evidence>
<dbReference type="InterPro" id="IPR050707">
    <property type="entry name" value="HTH_MetabolicPath_Reg"/>
</dbReference>
<protein>
    <submittedName>
        <fullName evidence="6">Helix-turn-helix domain-containing protein</fullName>
    </submittedName>
</protein>
<dbReference type="Gene3D" id="1.10.10.10">
    <property type="entry name" value="Winged helix-like DNA-binding domain superfamily/Winged helix DNA-binding domain"/>
    <property type="match status" value="1"/>
</dbReference>
<evidence type="ECO:0000313" key="6">
    <source>
        <dbReference type="EMBL" id="MCT9812058.1"/>
    </source>
</evidence>
<evidence type="ECO:0000256" key="3">
    <source>
        <dbReference type="ARBA" id="ARBA00023163"/>
    </source>
</evidence>
<dbReference type="RefSeq" id="WP_261501298.1">
    <property type="nucleotide sequence ID" value="NZ_JAODYH010000007.1"/>
</dbReference>
<feature type="domain" description="IclR-ED" evidence="5">
    <location>
        <begin position="71"/>
        <end position="255"/>
    </location>
</feature>
<dbReference type="InterPro" id="IPR036388">
    <property type="entry name" value="WH-like_DNA-bd_sf"/>
</dbReference>
<dbReference type="InterPro" id="IPR029016">
    <property type="entry name" value="GAF-like_dom_sf"/>
</dbReference>
<accession>A0ABT2PP80</accession>
<proteinExistence type="predicted"/>
<sequence>MTTTDNEGFVRSFARGLAVLEAMGKSGPHSVATVAANSGLPRTVVRRILLTLTELGYAVIGADKSFHLTPKVLNLGMTYLTSLPFWGHAQRVLEQLCVQTQESCALAVFDGKDTVFVLRIPSSKIMSLRLGMGSRIPAYATAPGRVLLAYSDNEVLNRYLEQHELTPLTSTTLANRTDLESSLVRIRNDGFSWVEGEFDPHVAGLAVPIYDEKNQVAAAISSNFLRSEYAQARAIEELLPSLRSASAQLAGLAPVFLRAH</sequence>
<dbReference type="InterPro" id="IPR014757">
    <property type="entry name" value="Tscrpt_reg_IclR_C"/>
</dbReference>
<evidence type="ECO:0000259" key="5">
    <source>
        <dbReference type="PROSITE" id="PS51078"/>
    </source>
</evidence>
<dbReference type="SUPFAM" id="SSF55781">
    <property type="entry name" value="GAF domain-like"/>
    <property type="match status" value="1"/>
</dbReference>
<dbReference type="Gene3D" id="3.30.450.40">
    <property type="match status" value="1"/>
</dbReference>
<dbReference type="Proteomes" id="UP001525968">
    <property type="component" value="Unassembled WGS sequence"/>
</dbReference>
<name>A0ABT2PP80_9BURK</name>
<dbReference type="Pfam" id="PF01614">
    <property type="entry name" value="IclR_C"/>
    <property type="match status" value="1"/>
</dbReference>
<dbReference type="Pfam" id="PF09339">
    <property type="entry name" value="HTH_IclR"/>
    <property type="match status" value="1"/>
</dbReference>
<dbReference type="SMART" id="SM00346">
    <property type="entry name" value="HTH_ICLR"/>
    <property type="match status" value="1"/>
</dbReference>
<keyword evidence="1" id="KW-0805">Transcription regulation</keyword>
<dbReference type="PANTHER" id="PTHR30136">
    <property type="entry name" value="HELIX-TURN-HELIX TRANSCRIPTIONAL REGULATOR, ICLR FAMILY"/>
    <property type="match status" value="1"/>
</dbReference>
<organism evidence="6 7">
    <name type="scientific">Acidovorax bellezanensis</name>
    <dbReference type="NCBI Taxonomy" id="2976702"/>
    <lineage>
        <taxon>Bacteria</taxon>
        <taxon>Pseudomonadati</taxon>
        <taxon>Pseudomonadota</taxon>
        <taxon>Betaproteobacteria</taxon>
        <taxon>Burkholderiales</taxon>
        <taxon>Comamonadaceae</taxon>
        <taxon>Acidovorax</taxon>
    </lineage>
</organism>
<comment type="caution">
    <text evidence="6">The sequence shown here is derived from an EMBL/GenBank/DDBJ whole genome shotgun (WGS) entry which is preliminary data.</text>
</comment>
<keyword evidence="3" id="KW-0804">Transcription</keyword>
<dbReference type="PANTHER" id="PTHR30136:SF34">
    <property type="entry name" value="TRANSCRIPTIONAL REGULATOR"/>
    <property type="match status" value="1"/>
</dbReference>
<evidence type="ECO:0000313" key="7">
    <source>
        <dbReference type="Proteomes" id="UP001525968"/>
    </source>
</evidence>
<keyword evidence="7" id="KW-1185">Reference proteome</keyword>
<evidence type="ECO:0000259" key="4">
    <source>
        <dbReference type="PROSITE" id="PS51077"/>
    </source>
</evidence>
<dbReference type="InterPro" id="IPR036390">
    <property type="entry name" value="WH_DNA-bd_sf"/>
</dbReference>
<dbReference type="EMBL" id="JAODYH010000007">
    <property type="protein sequence ID" value="MCT9812058.1"/>
    <property type="molecule type" value="Genomic_DNA"/>
</dbReference>